<name>A0A0K9PM35_ZOSMR</name>
<comment type="subcellular location">
    <subcellularLocation>
        <location evidence="1">Nucleus</location>
    </subcellularLocation>
</comment>
<dbReference type="InterPro" id="IPR009072">
    <property type="entry name" value="Histone-fold"/>
</dbReference>
<evidence type="ECO:0000256" key="2">
    <source>
        <dbReference type="ARBA" id="ARBA00023242"/>
    </source>
</evidence>
<evidence type="ECO:0000256" key="1">
    <source>
        <dbReference type="ARBA" id="ARBA00004123"/>
    </source>
</evidence>
<accession>A0A0K9PM35</accession>
<reference evidence="5" key="1">
    <citation type="journal article" date="2016" name="Nature">
        <title>The genome of the seagrass Zostera marina reveals angiosperm adaptation to the sea.</title>
        <authorList>
            <person name="Olsen J.L."/>
            <person name="Rouze P."/>
            <person name="Verhelst B."/>
            <person name="Lin Y.-C."/>
            <person name="Bayer T."/>
            <person name="Collen J."/>
            <person name="Dattolo E."/>
            <person name="De Paoli E."/>
            <person name="Dittami S."/>
            <person name="Maumus F."/>
            <person name="Michel G."/>
            <person name="Kersting A."/>
            <person name="Lauritano C."/>
            <person name="Lohaus R."/>
            <person name="Toepel M."/>
            <person name="Tonon T."/>
            <person name="Vanneste K."/>
            <person name="Amirebrahimi M."/>
            <person name="Brakel J."/>
            <person name="Bostroem C."/>
            <person name="Chovatia M."/>
            <person name="Grimwood J."/>
            <person name="Jenkins J.W."/>
            <person name="Jueterbock A."/>
            <person name="Mraz A."/>
            <person name="Stam W.T."/>
            <person name="Tice H."/>
            <person name="Bornberg-Bauer E."/>
            <person name="Green P.J."/>
            <person name="Pearson G.A."/>
            <person name="Procaccini G."/>
            <person name="Duarte C.M."/>
            <person name="Schmutz J."/>
            <person name="Reusch T.B.H."/>
            <person name="Van de Peer Y."/>
        </authorList>
    </citation>
    <scope>NUCLEOTIDE SEQUENCE [LARGE SCALE GENOMIC DNA]</scope>
    <source>
        <strain evidence="5">cv. Finnish</strain>
    </source>
</reference>
<dbReference type="SUPFAM" id="SSF47113">
    <property type="entry name" value="Histone-fold"/>
    <property type="match status" value="1"/>
</dbReference>
<proteinExistence type="predicted"/>
<dbReference type="GO" id="GO:0006357">
    <property type="term" value="P:regulation of transcription by RNA polymerase II"/>
    <property type="evidence" value="ECO:0000318"/>
    <property type="project" value="GO_Central"/>
</dbReference>
<organism evidence="4 5">
    <name type="scientific">Zostera marina</name>
    <name type="common">Eelgrass</name>
    <dbReference type="NCBI Taxonomy" id="29655"/>
    <lineage>
        <taxon>Eukaryota</taxon>
        <taxon>Viridiplantae</taxon>
        <taxon>Streptophyta</taxon>
        <taxon>Embryophyta</taxon>
        <taxon>Tracheophyta</taxon>
        <taxon>Spermatophyta</taxon>
        <taxon>Magnoliopsida</taxon>
        <taxon>Liliopsida</taxon>
        <taxon>Zosteraceae</taxon>
        <taxon>Zostera</taxon>
    </lineage>
</organism>
<feature type="domain" description="Transcription factor CBF/NF-Y/archaeal histone" evidence="3">
    <location>
        <begin position="21"/>
        <end position="68"/>
    </location>
</feature>
<dbReference type="GO" id="GO:0000981">
    <property type="term" value="F:DNA-binding transcription factor activity, RNA polymerase II-specific"/>
    <property type="evidence" value="ECO:0000318"/>
    <property type="project" value="GO_Central"/>
</dbReference>
<comment type="caution">
    <text evidence="4">The sequence shown here is derived from an EMBL/GenBank/DDBJ whole genome shotgun (WGS) entry which is preliminary data.</text>
</comment>
<gene>
    <name evidence="4" type="ORF">ZOSMA_218G00060</name>
</gene>
<dbReference type="Pfam" id="PF00808">
    <property type="entry name" value="CBFD_NFYB_HMF"/>
    <property type="match status" value="1"/>
</dbReference>
<keyword evidence="2" id="KW-0539">Nucleus</keyword>
<dbReference type="PANTHER" id="PTHR10252">
    <property type="entry name" value="HISTONE-LIKE TRANSCRIPTION FACTOR CCAAT-RELATED"/>
    <property type="match status" value="1"/>
</dbReference>
<dbReference type="Proteomes" id="UP000036987">
    <property type="component" value="Unassembled WGS sequence"/>
</dbReference>
<dbReference type="AlphaFoldDB" id="A0A0K9PM35"/>
<dbReference type="GO" id="GO:0046982">
    <property type="term" value="F:protein heterodimerization activity"/>
    <property type="evidence" value="ECO:0007669"/>
    <property type="project" value="InterPro"/>
</dbReference>
<dbReference type="InterPro" id="IPR050568">
    <property type="entry name" value="Transcr_DNA_Rep_Reg"/>
</dbReference>
<evidence type="ECO:0000313" key="4">
    <source>
        <dbReference type="EMBL" id="KMZ69287.1"/>
    </source>
</evidence>
<dbReference type="PANTHER" id="PTHR10252:SF106">
    <property type="entry name" value="NUCLEAR TRANSCRIPTION FACTOR Y SUBUNIT C-3-RELATED"/>
    <property type="match status" value="1"/>
</dbReference>
<protein>
    <recommendedName>
        <fullName evidence="3">Transcription factor CBF/NF-Y/archaeal histone domain-containing protein</fullName>
    </recommendedName>
</protein>
<sequence>MVNETQEIEKKMDFKNNSFSLKKIKKIITSDGDVDHMINREVPIIFVRVCELFILKHTQQSWSYTEERTNGKLSGGTMLRLSHRPLTC</sequence>
<dbReference type="STRING" id="29655.A0A0K9PM35"/>
<keyword evidence="5" id="KW-1185">Reference proteome</keyword>
<dbReference type="Gene3D" id="1.10.20.10">
    <property type="entry name" value="Histone, subunit A"/>
    <property type="match status" value="1"/>
</dbReference>
<dbReference type="EMBL" id="LFYR01000781">
    <property type="protein sequence ID" value="KMZ69287.1"/>
    <property type="molecule type" value="Genomic_DNA"/>
</dbReference>
<dbReference type="GO" id="GO:0005634">
    <property type="term" value="C:nucleus"/>
    <property type="evidence" value="ECO:0000318"/>
    <property type="project" value="GO_Central"/>
</dbReference>
<dbReference type="InterPro" id="IPR003958">
    <property type="entry name" value="CBFA_NFYB_domain"/>
</dbReference>
<evidence type="ECO:0000259" key="3">
    <source>
        <dbReference type="Pfam" id="PF00808"/>
    </source>
</evidence>
<evidence type="ECO:0000313" key="5">
    <source>
        <dbReference type="Proteomes" id="UP000036987"/>
    </source>
</evidence>